<keyword evidence="2" id="KW-1133">Transmembrane helix</keyword>
<dbReference type="OrthoDB" id="3540210at2759"/>
<keyword evidence="2" id="KW-0812">Transmembrane</keyword>
<keyword evidence="2" id="KW-0472">Membrane</keyword>
<dbReference type="EMBL" id="MU005581">
    <property type="protein sequence ID" value="KAF2684654.1"/>
    <property type="molecule type" value="Genomic_DNA"/>
</dbReference>
<evidence type="ECO:0000256" key="1">
    <source>
        <dbReference type="SAM" id="MobiDB-lite"/>
    </source>
</evidence>
<dbReference type="AlphaFoldDB" id="A0A6G1J2A3"/>
<dbReference type="Proteomes" id="UP000799291">
    <property type="component" value="Unassembled WGS sequence"/>
</dbReference>
<sequence>MCFGEAGAILGKWVHFPTGETLMTVREPWGIILIALGGIWLSWAVRYIAKILRNAVLFIHSCRYIGWQATINRSDQPKAFATESDALLPRPRDRYQHLAKVLKEKHGVRDLLEELRKNKTLSVEERIWLFLFALLVALVWLSMLFGGYSFAKMKLDGLARLSSDRCGLWVFDGEMRSGAGTRARLWDLEKEERAARFAADCYGKRSKSPASPCNQLYRPNLPLSQAKYSNDCPFGNQICRYNQSVTFETGVIDSSNLGINSPKTPKFRHSTTCTPLSMEYPYIQNTTINGTTTYYYYYGEKPGADIPSNYTYRTVGNPWERLAPAYDVFTFVSHVNESGNAVWVPREELTLPSYSTLTIIFVSSLRILYKERSDDAIFPADMPWFIPGDPRPWFRNSDPRARPLACINTIEACTDDLRACWNVRSPSNSSIDDTSREFTFMYASLYKADIYYAIAKRQGRGLLAQNLVSQYFSEGLGDDPWVAEVQNLVSTALARAQVNAWSVASGEDSIHEGRDGYISLTDGYGDLCGMFKYNPQGYHTLLFVPLIIVACALPGLWILSWDWHPIRKKTLNLFNEASDFVKTSFLGTIVSTPGSRQALGVQDLAQTSLHPASDSTGPAEATETDDCRRSSHLPNVAHEANAPATSVSDSCSVGIGSYGTFAAAPGIRTPGERLDDGSRQLVTLQSGRDAHSQADSAAPGCHLGSEEIAWEPLLWLGLLQLLWLVVARTKDLFVSVITINTKSAMKRIGLASRAPETTGAN</sequence>
<evidence type="ECO:0000313" key="3">
    <source>
        <dbReference type="EMBL" id="KAF2684654.1"/>
    </source>
</evidence>
<feature type="transmembrane region" description="Helical" evidence="2">
    <location>
        <begin position="538"/>
        <end position="559"/>
    </location>
</feature>
<feature type="region of interest" description="Disordered" evidence="1">
    <location>
        <begin position="609"/>
        <end position="630"/>
    </location>
</feature>
<feature type="transmembrane region" description="Helical" evidence="2">
    <location>
        <begin position="127"/>
        <end position="151"/>
    </location>
</feature>
<proteinExistence type="predicted"/>
<feature type="transmembrane region" description="Helical" evidence="2">
    <location>
        <begin position="29"/>
        <end position="49"/>
    </location>
</feature>
<keyword evidence="4" id="KW-1185">Reference proteome</keyword>
<reference evidence="3" key="1">
    <citation type="journal article" date="2020" name="Stud. Mycol.">
        <title>101 Dothideomycetes genomes: a test case for predicting lifestyles and emergence of pathogens.</title>
        <authorList>
            <person name="Haridas S."/>
            <person name="Albert R."/>
            <person name="Binder M."/>
            <person name="Bloem J."/>
            <person name="Labutti K."/>
            <person name="Salamov A."/>
            <person name="Andreopoulos B."/>
            <person name="Baker S."/>
            <person name="Barry K."/>
            <person name="Bills G."/>
            <person name="Bluhm B."/>
            <person name="Cannon C."/>
            <person name="Castanera R."/>
            <person name="Culley D."/>
            <person name="Daum C."/>
            <person name="Ezra D."/>
            <person name="Gonzalez J."/>
            <person name="Henrissat B."/>
            <person name="Kuo A."/>
            <person name="Liang C."/>
            <person name="Lipzen A."/>
            <person name="Lutzoni F."/>
            <person name="Magnuson J."/>
            <person name="Mondo S."/>
            <person name="Nolan M."/>
            <person name="Ohm R."/>
            <person name="Pangilinan J."/>
            <person name="Park H.-J."/>
            <person name="Ramirez L."/>
            <person name="Alfaro M."/>
            <person name="Sun H."/>
            <person name="Tritt A."/>
            <person name="Yoshinaga Y."/>
            <person name="Zwiers L.-H."/>
            <person name="Turgeon B."/>
            <person name="Goodwin S."/>
            <person name="Spatafora J."/>
            <person name="Crous P."/>
            <person name="Grigoriev I."/>
        </authorList>
    </citation>
    <scope>NUCLEOTIDE SEQUENCE</scope>
    <source>
        <strain evidence="3">CBS 122367</strain>
    </source>
</reference>
<evidence type="ECO:0000256" key="2">
    <source>
        <dbReference type="SAM" id="Phobius"/>
    </source>
</evidence>
<protein>
    <submittedName>
        <fullName evidence="3">Uncharacterized protein</fullName>
    </submittedName>
</protein>
<evidence type="ECO:0000313" key="4">
    <source>
        <dbReference type="Proteomes" id="UP000799291"/>
    </source>
</evidence>
<organism evidence="3 4">
    <name type="scientific">Lentithecium fluviatile CBS 122367</name>
    <dbReference type="NCBI Taxonomy" id="1168545"/>
    <lineage>
        <taxon>Eukaryota</taxon>
        <taxon>Fungi</taxon>
        <taxon>Dikarya</taxon>
        <taxon>Ascomycota</taxon>
        <taxon>Pezizomycotina</taxon>
        <taxon>Dothideomycetes</taxon>
        <taxon>Pleosporomycetidae</taxon>
        <taxon>Pleosporales</taxon>
        <taxon>Massarineae</taxon>
        <taxon>Lentitheciaceae</taxon>
        <taxon>Lentithecium</taxon>
    </lineage>
</organism>
<accession>A0A6G1J2A3</accession>
<gene>
    <name evidence="3" type="ORF">K458DRAFT_431541</name>
</gene>
<name>A0A6G1J2A3_9PLEO</name>